<dbReference type="AlphaFoldDB" id="A0A1L7NNE8"/>
<dbReference type="EMBL" id="AP015030">
    <property type="protein sequence ID" value="BAW26962.1"/>
    <property type="molecule type" value="Genomic_DNA"/>
</dbReference>
<proteinExistence type="predicted"/>
<geneLocation type="plasmid" evidence="3">
    <name>pkf715a dna</name>
</geneLocation>
<evidence type="ECO:0000313" key="3">
    <source>
        <dbReference type="Proteomes" id="UP000218731"/>
    </source>
</evidence>
<feature type="transmembrane region" description="Helical" evidence="1">
    <location>
        <begin position="55"/>
        <end position="76"/>
    </location>
</feature>
<name>A0A1L7NNE8_PSEPU</name>
<keyword evidence="1" id="KW-0472">Membrane</keyword>
<gene>
    <name evidence="2" type="ORF">KF715C_pA4570</name>
</gene>
<sequence length="332" mass="38493">MQYIHNFLARMNSRLGAVTWQMQSLLLCTVFWFVTVASSIPFSDGGISALTLNQCLEDFGVFLLFFSMWCGLYAHFQRNITLPWLLLLLAVALWQEEINLLNKTYQTLNLWFDREIDSSERQRGDVTILMLVATSLVARFFTPGFKSFFRIHITAFLLLYTVFQLWLHYTFPYQMQAAILEPQLNYQKEFTSTYEGRFQYQCDQGLWTCYSWKGASIPDQLLDDEGLMQVIRSHEGVVMNTTGYIGTLSSPNDTVFRGVDAEQKYLITYFKNHDLNRVVIDHDSPKKAAQVVTRPLVIFSTAFGMAWFFGGMMIVFMHQSRFSSRKARLVTT</sequence>
<accession>A0A1L7NNE8</accession>
<keyword evidence="1" id="KW-1133">Transmembrane helix</keyword>
<dbReference type="RefSeq" id="WP_045633578.1">
    <property type="nucleotide sequence ID" value="NZ_AP015030.1"/>
</dbReference>
<evidence type="ECO:0000313" key="2">
    <source>
        <dbReference type="EMBL" id="BAW26962.1"/>
    </source>
</evidence>
<reference evidence="2 3" key="1">
    <citation type="submission" date="2015-11" db="EMBL/GenBank/DDBJ databases">
        <title>Complete genome sequencing of a biphenyl-degrading bacterium, Pseudomonas putida KF715 (=NBRC110667).</title>
        <authorList>
            <person name="Suenaga H."/>
            <person name="Fujihara N."/>
            <person name="Watanabe T."/>
            <person name="Hirose J."/>
            <person name="Kimura N."/>
            <person name="Yamazoe A."/>
            <person name="Hosoyama A."/>
            <person name="Shimodaira J."/>
            <person name="Furukawa K."/>
        </authorList>
    </citation>
    <scope>NUCLEOTIDE SEQUENCE [LARGE SCALE GENOMIC DNA]</scope>
    <source>
        <strain evidence="2 3">KF715</strain>
        <plasmid evidence="3">Plasmid pkf715a dna</plasmid>
    </source>
</reference>
<feature type="transmembrane region" description="Helical" evidence="1">
    <location>
        <begin position="296"/>
        <end position="317"/>
    </location>
</feature>
<feature type="transmembrane region" description="Helical" evidence="1">
    <location>
        <begin position="148"/>
        <end position="167"/>
    </location>
</feature>
<feature type="transmembrane region" description="Helical" evidence="1">
    <location>
        <begin position="20"/>
        <end position="43"/>
    </location>
</feature>
<keyword evidence="2" id="KW-0614">Plasmid</keyword>
<dbReference type="Proteomes" id="UP000218731">
    <property type="component" value="Plasmid pKF715A"/>
</dbReference>
<protein>
    <submittedName>
        <fullName evidence="2">Putative transmembrane protein</fullName>
    </submittedName>
</protein>
<keyword evidence="1 2" id="KW-0812">Transmembrane</keyword>
<evidence type="ECO:0000256" key="1">
    <source>
        <dbReference type="SAM" id="Phobius"/>
    </source>
</evidence>
<organism evidence="2 3">
    <name type="scientific">Pseudomonas putida</name>
    <name type="common">Arthrobacter siderocapsulatus</name>
    <dbReference type="NCBI Taxonomy" id="303"/>
    <lineage>
        <taxon>Bacteria</taxon>
        <taxon>Pseudomonadati</taxon>
        <taxon>Pseudomonadota</taxon>
        <taxon>Gammaproteobacteria</taxon>
        <taxon>Pseudomonadales</taxon>
        <taxon>Pseudomonadaceae</taxon>
        <taxon>Pseudomonas</taxon>
    </lineage>
</organism>